<evidence type="ECO:0000313" key="1">
    <source>
        <dbReference type="EMBL" id="KKM07816.1"/>
    </source>
</evidence>
<gene>
    <name evidence="1" type="ORF">LCGC14_1730130</name>
</gene>
<sequence length="149" mass="16642">MTRALFDLQQRVLSAYVFGNVAGGTVENHVAKPDIVIERTILKTPIAFNTNGRIAFVKAEPANNIELGLSRHKVWFVDGYIQHKNETIFDDATVLAMKAEMERGMNIYNGTAATYSNIFVSSRGYNQDPTNAMHDFTIELTEYGVSAYT</sequence>
<dbReference type="AlphaFoldDB" id="A0A0F9JQG2"/>
<organism evidence="1">
    <name type="scientific">marine sediment metagenome</name>
    <dbReference type="NCBI Taxonomy" id="412755"/>
    <lineage>
        <taxon>unclassified sequences</taxon>
        <taxon>metagenomes</taxon>
        <taxon>ecological metagenomes</taxon>
    </lineage>
</organism>
<dbReference type="EMBL" id="LAZR01015691">
    <property type="protein sequence ID" value="KKM07816.1"/>
    <property type="molecule type" value="Genomic_DNA"/>
</dbReference>
<accession>A0A0F9JQG2</accession>
<protein>
    <submittedName>
        <fullName evidence="1">Uncharacterized protein</fullName>
    </submittedName>
</protein>
<proteinExistence type="predicted"/>
<reference evidence="1" key="1">
    <citation type="journal article" date="2015" name="Nature">
        <title>Complex archaea that bridge the gap between prokaryotes and eukaryotes.</title>
        <authorList>
            <person name="Spang A."/>
            <person name="Saw J.H."/>
            <person name="Jorgensen S.L."/>
            <person name="Zaremba-Niedzwiedzka K."/>
            <person name="Martijn J."/>
            <person name="Lind A.E."/>
            <person name="van Eijk R."/>
            <person name="Schleper C."/>
            <person name="Guy L."/>
            <person name="Ettema T.J."/>
        </authorList>
    </citation>
    <scope>NUCLEOTIDE SEQUENCE</scope>
</reference>
<comment type="caution">
    <text evidence="1">The sequence shown here is derived from an EMBL/GenBank/DDBJ whole genome shotgun (WGS) entry which is preliminary data.</text>
</comment>
<name>A0A0F9JQG2_9ZZZZ</name>